<proteinExistence type="predicted"/>
<keyword evidence="2" id="KW-1185">Reference proteome</keyword>
<evidence type="ECO:0000313" key="1">
    <source>
        <dbReference type="EMBL" id="OAH12867.1"/>
    </source>
</evidence>
<dbReference type="AlphaFoldDB" id="A0A177HR00"/>
<protein>
    <submittedName>
        <fullName evidence="1">Uncharacterized protein</fullName>
    </submittedName>
</protein>
<dbReference type="EMBL" id="LOHS01000086">
    <property type="protein sequence ID" value="OAH12867.1"/>
    <property type="molecule type" value="Genomic_DNA"/>
</dbReference>
<dbReference type="OrthoDB" id="4307815at2"/>
<dbReference type="SUPFAM" id="SSF89372">
    <property type="entry name" value="Fucose-specific lectin"/>
    <property type="match status" value="1"/>
</dbReference>
<reference evidence="1 2" key="1">
    <citation type="submission" date="2015-12" db="EMBL/GenBank/DDBJ databases">
        <title>Genome sequence of Streptomyces sp. G25.</title>
        <authorList>
            <person name="Poehlein A."/>
            <person name="Roettig A."/>
            <person name="Hiessl S."/>
            <person name="Hauschild P."/>
            <person name="Schauer J."/>
            <person name="Madkour M.H."/>
            <person name="Al-Ansari A.M."/>
            <person name="Almakishah N.H."/>
            <person name="Steinbuechel A."/>
            <person name="Daniel R."/>
        </authorList>
    </citation>
    <scope>NUCLEOTIDE SEQUENCE [LARGE SCALE GENOMIC DNA]</scope>
    <source>
        <strain evidence="2">G25(2015)</strain>
    </source>
</reference>
<dbReference type="Proteomes" id="UP000077381">
    <property type="component" value="Unassembled WGS sequence"/>
</dbReference>
<accession>A0A177HR00</accession>
<organism evidence="1 2">
    <name type="scientific">Streptomyces jeddahensis</name>
    <dbReference type="NCBI Taxonomy" id="1716141"/>
    <lineage>
        <taxon>Bacteria</taxon>
        <taxon>Bacillati</taxon>
        <taxon>Actinomycetota</taxon>
        <taxon>Actinomycetes</taxon>
        <taxon>Kitasatosporales</taxon>
        <taxon>Streptomycetaceae</taxon>
        <taxon>Streptomyces</taxon>
    </lineage>
</organism>
<sequence length="372" mass="38996">MRRRSAGAVGYARPVGNGEAAGPRHVASGTAHGNWLTLGKDGRLTLYAPTDGGLLRWSETAVGGPAWSGPHFVAVADLTDLTVAQGADGYVHLLGRRQRTGSDGARSVDIVHAIQYQTGRAVTDWRSLGNPHKDHEQGRGLGVPVGAIASDGTVHVFVRSAGRGLMLRREAPNGKWKAWEDLLGSGIDAPPAAVALSGGRGEVCAAAETGVWMWRQAEAGGSFATPRGFALRPTPGTVAALETGPDRATYFWTDAADGGTVAWRPGGWPVALGPAPAERPYAALRTALDGYDCVVLACRGQDGTAVLGVGGTENEANGFWWYALPERCQGTPALARDGLGRVVMALIDPDGVPRLARQDEGAGLAFTRWQRL</sequence>
<evidence type="ECO:0000313" key="2">
    <source>
        <dbReference type="Proteomes" id="UP000077381"/>
    </source>
</evidence>
<comment type="caution">
    <text evidence="1">The sequence shown here is derived from an EMBL/GenBank/DDBJ whole genome shotgun (WGS) entry which is preliminary data.</text>
</comment>
<dbReference type="Gene3D" id="2.120.10.70">
    <property type="entry name" value="Fucose-specific lectin"/>
    <property type="match status" value="1"/>
</dbReference>
<gene>
    <name evidence="1" type="ORF">STSP_39040</name>
</gene>
<dbReference type="RefSeq" id="WP_067279403.1">
    <property type="nucleotide sequence ID" value="NZ_LOHS01000086.1"/>
</dbReference>
<dbReference type="PATRIC" id="fig|1716141.3.peg.4105"/>
<name>A0A177HR00_9ACTN</name>